<sequence length="368" mass="40206">MLHTDIPTRGEIEALAALTDDWCVSIYTPTESDTADSDRSRIAFWDQVRQALDQVTDPAARTALEEEFDVHIDDAEFWRYQSRTLVALATPTRIRTFRLPNELNASITVGDRFYLKRLLRAVTFPQSAFVLALAEGSVRLVEVTADKPAYTVRIPGLPDSAAAHAGKSSLGDRAPKRRVQGEEGRKMRVRQYARAIDTELRDFLSGRHVPLILAATEPIDSLFRSVNSYDGLLAESIPGNPEHASDQELAERARPVLDRHYAAQLSELIELLDRRRSEGRAATDISDLARAATAGAVDTLLVDIDASVPGAVSTDGAVTFAEQEPADAPGILDEISRRVLLTGGRVLAVRAADLPDGTQIAGILRYAA</sequence>
<gene>
    <name evidence="2" type="ORF">ACH49Z_20695</name>
</gene>
<dbReference type="InterPro" id="IPR041638">
    <property type="entry name" value="BaeRF_family11"/>
</dbReference>
<proteinExistence type="predicted"/>
<protein>
    <recommendedName>
        <fullName evidence="4">Peptide chain release factor 1</fullName>
    </recommendedName>
</protein>
<dbReference type="Pfam" id="PF18855">
    <property type="entry name" value="baeRF_family11"/>
    <property type="match status" value="1"/>
</dbReference>
<dbReference type="Proteomes" id="UP001611494">
    <property type="component" value="Unassembled WGS sequence"/>
</dbReference>
<feature type="region of interest" description="Disordered" evidence="1">
    <location>
        <begin position="163"/>
        <end position="185"/>
    </location>
</feature>
<dbReference type="EMBL" id="JBIRYL010000006">
    <property type="protein sequence ID" value="MFI2232272.1"/>
    <property type="molecule type" value="Genomic_DNA"/>
</dbReference>
<keyword evidence="3" id="KW-1185">Reference proteome</keyword>
<evidence type="ECO:0008006" key="4">
    <source>
        <dbReference type="Google" id="ProtNLM"/>
    </source>
</evidence>
<comment type="caution">
    <text evidence="2">The sequence shown here is derived from an EMBL/GenBank/DDBJ whole genome shotgun (WGS) entry which is preliminary data.</text>
</comment>
<dbReference type="RefSeq" id="WP_397063852.1">
    <property type="nucleotide sequence ID" value="NZ_JBIRYL010000006.1"/>
</dbReference>
<accession>A0ABW7W0C1</accession>
<evidence type="ECO:0000313" key="3">
    <source>
        <dbReference type="Proteomes" id="UP001611494"/>
    </source>
</evidence>
<evidence type="ECO:0000256" key="1">
    <source>
        <dbReference type="SAM" id="MobiDB-lite"/>
    </source>
</evidence>
<name>A0ABW7W0C1_9NOCA</name>
<reference evidence="2 3" key="1">
    <citation type="submission" date="2024-10" db="EMBL/GenBank/DDBJ databases">
        <title>The Natural Products Discovery Center: Release of the First 8490 Sequenced Strains for Exploring Actinobacteria Biosynthetic Diversity.</title>
        <authorList>
            <person name="Kalkreuter E."/>
            <person name="Kautsar S.A."/>
            <person name="Yang D."/>
            <person name="Bader C.D."/>
            <person name="Teijaro C.N."/>
            <person name="Fluegel L."/>
            <person name="Davis C.M."/>
            <person name="Simpson J.R."/>
            <person name="Lauterbach L."/>
            <person name="Steele A.D."/>
            <person name="Gui C."/>
            <person name="Meng S."/>
            <person name="Li G."/>
            <person name="Viehrig K."/>
            <person name="Ye F."/>
            <person name="Su P."/>
            <person name="Kiefer A.F."/>
            <person name="Nichols A."/>
            <person name="Cepeda A.J."/>
            <person name="Yan W."/>
            <person name="Fan B."/>
            <person name="Jiang Y."/>
            <person name="Adhikari A."/>
            <person name="Zheng C.-J."/>
            <person name="Schuster L."/>
            <person name="Cowan T.M."/>
            <person name="Smanski M.J."/>
            <person name="Chevrette M.G."/>
            <person name="De Carvalho L.P.S."/>
            <person name="Shen B."/>
        </authorList>
    </citation>
    <scope>NUCLEOTIDE SEQUENCE [LARGE SCALE GENOMIC DNA]</scope>
    <source>
        <strain evidence="2 3">NPDC019377</strain>
    </source>
</reference>
<evidence type="ECO:0000313" key="2">
    <source>
        <dbReference type="EMBL" id="MFI2232272.1"/>
    </source>
</evidence>
<organism evidence="2 3">
    <name type="scientific">Nocardia testacea</name>
    <dbReference type="NCBI Taxonomy" id="248551"/>
    <lineage>
        <taxon>Bacteria</taxon>
        <taxon>Bacillati</taxon>
        <taxon>Actinomycetota</taxon>
        <taxon>Actinomycetes</taxon>
        <taxon>Mycobacteriales</taxon>
        <taxon>Nocardiaceae</taxon>
        <taxon>Nocardia</taxon>
    </lineage>
</organism>